<dbReference type="OrthoDB" id="2408881at2"/>
<name>A0A2K3YQU5_9STAP</name>
<dbReference type="AlphaFoldDB" id="A0A2K3YQU5"/>
<dbReference type="EMBL" id="PPRF01000036">
    <property type="protein sequence ID" value="PNZ27588.1"/>
    <property type="molecule type" value="Genomic_DNA"/>
</dbReference>
<dbReference type="RefSeq" id="WP_103358153.1">
    <property type="nucleotide sequence ID" value="NZ_CP113107.1"/>
</dbReference>
<sequence>MNTKTLDITFDTAQQKPIRLSLPKINQALTKELVAAQADKILKLNILSPPGMQVTQVKTAQVTDKTITILF</sequence>
<dbReference type="InterPro" id="IPR021321">
    <property type="entry name" value="DUF2922"/>
</dbReference>
<dbReference type="Proteomes" id="UP000242752">
    <property type="component" value="Unassembled WGS sequence"/>
</dbReference>
<comment type="caution">
    <text evidence="1">The sequence shown here is derived from an EMBL/GenBank/DDBJ whole genome shotgun (WGS) entry which is preliminary data.</text>
</comment>
<reference evidence="1 2" key="1">
    <citation type="submission" date="2017-08" db="EMBL/GenBank/DDBJ databases">
        <title>Draft genome sequences of 64 type strains of genus Staph aureus.</title>
        <authorList>
            <person name="Cole K."/>
            <person name="Golubchik T."/>
            <person name="Russell J."/>
            <person name="Foster D."/>
            <person name="Llewelyn M."/>
            <person name="Wilson D."/>
            <person name="Crook D."/>
            <person name="Paul J."/>
        </authorList>
    </citation>
    <scope>NUCLEOTIDE SEQUENCE [LARGE SCALE GENOMIC DNA]</scope>
    <source>
        <strain evidence="1 2">DSM 21968</strain>
    </source>
</reference>
<protein>
    <submittedName>
        <fullName evidence="1">DUF2922 domain-containing protein</fullName>
    </submittedName>
</protein>
<accession>A0A2K3YQU5</accession>
<keyword evidence="2" id="KW-1185">Reference proteome</keyword>
<evidence type="ECO:0000313" key="1">
    <source>
        <dbReference type="EMBL" id="PNZ27588.1"/>
    </source>
</evidence>
<gene>
    <name evidence="1" type="ORF">CD122_06335</name>
</gene>
<proteinExistence type="predicted"/>
<evidence type="ECO:0000313" key="2">
    <source>
        <dbReference type="Proteomes" id="UP000242752"/>
    </source>
</evidence>
<dbReference type="Pfam" id="PF11148">
    <property type="entry name" value="DUF2922"/>
    <property type="match status" value="1"/>
</dbReference>
<organism evidence="1 2">
    <name type="scientific">Staphylococcus rostri</name>
    <dbReference type="NCBI Taxonomy" id="522262"/>
    <lineage>
        <taxon>Bacteria</taxon>
        <taxon>Bacillati</taxon>
        <taxon>Bacillota</taxon>
        <taxon>Bacilli</taxon>
        <taxon>Bacillales</taxon>
        <taxon>Staphylococcaceae</taxon>
        <taxon>Staphylococcus</taxon>
    </lineage>
</organism>